<proteinExistence type="predicted"/>
<evidence type="ECO:0000313" key="4">
    <source>
        <dbReference type="Proteomes" id="UP000576082"/>
    </source>
</evidence>
<evidence type="ECO:0000256" key="2">
    <source>
        <dbReference type="SAM" id="SignalP"/>
    </source>
</evidence>
<keyword evidence="1" id="KW-1133">Transmembrane helix</keyword>
<feature type="signal peptide" evidence="2">
    <location>
        <begin position="1"/>
        <end position="19"/>
    </location>
</feature>
<feature type="chain" id="PRO_5030827543" evidence="2">
    <location>
        <begin position="20"/>
        <end position="163"/>
    </location>
</feature>
<evidence type="ECO:0000313" key="3">
    <source>
        <dbReference type="EMBL" id="NME68037.1"/>
    </source>
</evidence>
<evidence type="ECO:0000256" key="1">
    <source>
        <dbReference type="SAM" id="Phobius"/>
    </source>
</evidence>
<sequence>MKKTILLFFLFLVTAPLFAQKFLAIDNYGRHRKKIYEGDQIIFKMKGEKAVYKDELYALKDSSFILYKSGTEIPLSEVETIKFARTYPRVLFGGFVLIGTGFMVSSAVHPVVGNAQYDQRQHFIQGAAFYALALAMRPFFWKNYKLGKNSQAQVLDVTIRKLP</sequence>
<gene>
    <name evidence="3" type="ORF">HHU12_08705</name>
</gene>
<feature type="transmembrane region" description="Helical" evidence="1">
    <location>
        <begin position="90"/>
        <end position="111"/>
    </location>
</feature>
<name>A0A7X9P3S9_9BACT</name>
<protein>
    <submittedName>
        <fullName evidence="3">Uncharacterized protein</fullName>
    </submittedName>
</protein>
<keyword evidence="1" id="KW-0472">Membrane</keyword>
<dbReference type="Proteomes" id="UP000576082">
    <property type="component" value="Unassembled WGS sequence"/>
</dbReference>
<keyword evidence="4" id="KW-1185">Reference proteome</keyword>
<reference evidence="3 4" key="1">
    <citation type="submission" date="2020-04" db="EMBL/GenBank/DDBJ databases">
        <title>Flammeovirga sp. SR4, a novel species isolated from seawater.</title>
        <authorList>
            <person name="Wang X."/>
        </authorList>
    </citation>
    <scope>NUCLEOTIDE SEQUENCE [LARGE SCALE GENOMIC DNA]</scope>
    <source>
        <strain evidence="3 4">ATCC 23126</strain>
    </source>
</reference>
<comment type="caution">
    <text evidence="3">The sequence shown here is derived from an EMBL/GenBank/DDBJ whole genome shotgun (WGS) entry which is preliminary data.</text>
</comment>
<dbReference type="EMBL" id="JABANE010000018">
    <property type="protein sequence ID" value="NME68037.1"/>
    <property type="molecule type" value="Genomic_DNA"/>
</dbReference>
<keyword evidence="2" id="KW-0732">Signal</keyword>
<accession>A0A7X9P3S9</accession>
<feature type="transmembrane region" description="Helical" evidence="1">
    <location>
        <begin position="123"/>
        <end position="141"/>
    </location>
</feature>
<organism evidence="3 4">
    <name type="scientific">Flammeovirga aprica JL-4</name>
    <dbReference type="NCBI Taxonomy" id="694437"/>
    <lineage>
        <taxon>Bacteria</taxon>
        <taxon>Pseudomonadati</taxon>
        <taxon>Bacteroidota</taxon>
        <taxon>Cytophagia</taxon>
        <taxon>Cytophagales</taxon>
        <taxon>Flammeovirgaceae</taxon>
        <taxon>Flammeovirga</taxon>
    </lineage>
</organism>
<keyword evidence="1" id="KW-0812">Transmembrane</keyword>
<dbReference type="RefSeq" id="WP_169656352.1">
    <property type="nucleotide sequence ID" value="NZ_JABANE010000018.1"/>
</dbReference>
<dbReference type="AlphaFoldDB" id="A0A7X9P3S9"/>